<dbReference type="PANTHER" id="PTHR32060">
    <property type="entry name" value="TAIL-SPECIFIC PROTEASE"/>
    <property type="match status" value="1"/>
</dbReference>
<dbReference type="InterPro" id="IPR036034">
    <property type="entry name" value="PDZ_sf"/>
</dbReference>
<dbReference type="SUPFAM" id="SSF50156">
    <property type="entry name" value="PDZ domain-like"/>
    <property type="match status" value="1"/>
</dbReference>
<keyword evidence="4 5" id="KW-0720">Serine protease</keyword>
<dbReference type="GO" id="GO:0030288">
    <property type="term" value="C:outer membrane-bounded periplasmic space"/>
    <property type="evidence" value="ECO:0007669"/>
    <property type="project" value="TreeGrafter"/>
</dbReference>
<name>A0A2S8F7N8_9BACT</name>
<dbReference type="SMART" id="SM00228">
    <property type="entry name" value="PDZ"/>
    <property type="match status" value="1"/>
</dbReference>
<dbReference type="SMART" id="SM00245">
    <property type="entry name" value="TSPc"/>
    <property type="match status" value="1"/>
</dbReference>
<evidence type="ECO:0000256" key="4">
    <source>
        <dbReference type="ARBA" id="ARBA00022825"/>
    </source>
</evidence>
<dbReference type="Gene3D" id="3.90.226.10">
    <property type="entry name" value="2-enoyl-CoA Hydratase, Chain A, domain 1"/>
    <property type="match status" value="1"/>
</dbReference>
<dbReference type="InterPro" id="IPR040573">
    <property type="entry name" value="TSP_N"/>
</dbReference>
<sequence>MANVRRKWTHLRHPAIFLFTALATFAALVGASLVPQVAPAQAPIGPPANALPERHISRMVSRLLLRDHLSSAPLDDTISERAFDKFLKFWDPLKLYFTQQDVNEFSANRKLLDDQVRSGNTEFAHKVFDRFVKRTVERVQTVDDLLANHEFNFEEDEVFITDGDKVSYPANAAEATDRWRKRIKYDLLTQMADDKTLEEAKERIRKRYHSYARRISQTSEDELLEVYLTSITSSYDPHTTYMSPGTLENFNIQMRLNLEGIGAALQSEDGLCKVSKVIPGGAADKHGKKNPEEKLEPEDIIVSVGQGTDGEMVDVVDMKLNDVVDMIRGKANTIVRLGVKKKGKGETKIYNITRAKVELTDSEARGEIIDQPLNDGSGKSLKIGWIDLPSFYMDMEGARAGKPNFKRSTIDVAKLLLEFREKGVQAVVLDLRRNGGGSLTEAIDLTGLFIDRGPVVQVKDAENQVNAYEDVNKSMLWDGPLVVLTSKMSASASEILAGAIQDYGRGIIVGDKQTHGKGTVQTLLDLGREELMGANPVNPPSLGALKITLQKFYRPSGKSTQLKGVEADVPLPSLTTNMDIAEGDLDYPVPFDTVKTTEFPIANANAAPIVAELNRLSGKRRESSDGFAKMDKMITTYLEQKDKKQVDLNKEKFMAEYEALSEREKEIESLVSEDKEDPNEVVEHDYYFDEVIDITKDYVRLLEQQKVALNN</sequence>
<gene>
    <name evidence="8" type="ORF">C5Y98_24990</name>
</gene>
<dbReference type="FunFam" id="3.90.226.10:FF:000090">
    <property type="entry name" value="Tail-specific protease"/>
    <property type="match status" value="1"/>
</dbReference>
<comment type="similarity">
    <text evidence="1 5">Belongs to the peptidase S41A family.</text>
</comment>
<dbReference type="InterPro" id="IPR001478">
    <property type="entry name" value="PDZ"/>
</dbReference>
<accession>A0A2S8F7N8</accession>
<dbReference type="RefSeq" id="WP_105358495.1">
    <property type="nucleotide sequence ID" value="NZ_PUIB01000025.1"/>
</dbReference>
<dbReference type="CDD" id="cd06782">
    <property type="entry name" value="cpPDZ_CPP-like"/>
    <property type="match status" value="1"/>
</dbReference>
<evidence type="ECO:0000313" key="8">
    <source>
        <dbReference type="EMBL" id="PQO28163.1"/>
    </source>
</evidence>
<dbReference type="Pfam" id="PF17804">
    <property type="entry name" value="TSP_NTD"/>
    <property type="match status" value="1"/>
</dbReference>
<dbReference type="SUPFAM" id="SSF52096">
    <property type="entry name" value="ClpP/crotonase"/>
    <property type="match status" value="1"/>
</dbReference>
<keyword evidence="6" id="KW-0175">Coiled coil</keyword>
<dbReference type="NCBIfam" id="TIGR00225">
    <property type="entry name" value="prc"/>
    <property type="match status" value="1"/>
</dbReference>
<evidence type="ECO:0000256" key="1">
    <source>
        <dbReference type="ARBA" id="ARBA00009179"/>
    </source>
</evidence>
<evidence type="ECO:0000256" key="5">
    <source>
        <dbReference type="RuleBase" id="RU004404"/>
    </source>
</evidence>
<evidence type="ECO:0000259" key="7">
    <source>
        <dbReference type="PROSITE" id="PS50106"/>
    </source>
</evidence>
<dbReference type="GO" id="GO:0007165">
    <property type="term" value="P:signal transduction"/>
    <property type="evidence" value="ECO:0007669"/>
    <property type="project" value="TreeGrafter"/>
</dbReference>
<dbReference type="GO" id="GO:0004175">
    <property type="term" value="F:endopeptidase activity"/>
    <property type="evidence" value="ECO:0007669"/>
    <property type="project" value="TreeGrafter"/>
</dbReference>
<dbReference type="InterPro" id="IPR020992">
    <property type="entry name" value="Tail_Prtase_C"/>
</dbReference>
<evidence type="ECO:0000256" key="2">
    <source>
        <dbReference type="ARBA" id="ARBA00022670"/>
    </source>
</evidence>
<feature type="coiled-coil region" evidence="6">
    <location>
        <begin position="643"/>
        <end position="670"/>
    </location>
</feature>
<proteinExistence type="inferred from homology"/>
<dbReference type="EMBL" id="PUIB01000025">
    <property type="protein sequence ID" value="PQO28163.1"/>
    <property type="molecule type" value="Genomic_DNA"/>
</dbReference>
<dbReference type="CDD" id="cd07560">
    <property type="entry name" value="Peptidase_S41_CPP"/>
    <property type="match status" value="1"/>
</dbReference>
<feature type="domain" description="PDZ" evidence="7">
    <location>
        <begin position="251"/>
        <end position="334"/>
    </location>
</feature>
<dbReference type="Pfam" id="PF11818">
    <property type="entry name" value="DUF3340"/>
    <property type="match status" value="1"/>
</dbReference>
<dbReference type="Pfam" id="PF03572">
    <property type="entry name" value="Peptidase_S41"/>
    <property type="match status" value="1"/>
</dbReference>
<reference evidence="8 9" key="1">
    <citation type="submission" date="2018-02" db="EMBL/GenBank/DDBJ databases">
        <title>Comparative genomes isolates from brazilian mangrove.</title>
        <authorList>
            <person name="Araujo J.E."/>
            <person name="Taketani R.G."/>
            <person name="Silva M.C.P."/>
            <person name="Loureco M.V."/>
            <person name="Andreote F.D."/>
        </authorList>
    </citation>
    <scope>NUCLEOTIDE SEQUENCE [LARGE SCALE GENOMIC DNA]</scope>
    <source>
        <strain evidence="8 9">NAP PRIS-MGV</strain>
    </source>
</reference>
<comment type="caution">
    <text evidence="8">The sequence shown here is derived from an EMBL/GenBank/DDBJ whole genome shotgun (WGS) entry which is preliminary data.</text>
</comment>
<dbReference type="GO" id="GO:0008236">
    <property type="term" value="F:serine-type peptidase activity"/>
    <property type="evidence" value="ECO:0007669"/>
    <property type="project" value="UniProtKB-KW"/>
</dbReference>
<dbReference type="PANTHER" id="PTHR32060:SF22">
    <property type="entry name" value="CARBOXYL-TERMINAL-PROCESSING PEPTIDASE 3, CHLOROPLASTIC"/>
    <property type="match status" value="1"/>
</dbReference>
<keyword evidence="2 5" id="KW-0645">Protease</keyword>
<dbReference type="PROSITE" id="PS50106">
    <property type="entry name" value="PDZ"/>
    <property type="match status" value="1"/>
</dbReference>
<organism evidence="8 9">
    <name type="scientific">Blastopirellula marina</name>
    <dbReference type="NCBI Taxonomy" id="124"/>
    <lineage>
        <taxon>Bacteria</taxon>
        <taxon>Pseudomonadati</taxon>
        <taxon>Planctomycetota</taxon>
        <taxon>Planctomycetia</taxon>
        <taxon>Pirellulales</taxon>
        <taxon>Pirellulaceae</taxon>
        <taxon>Blastopirellula</taxon>
    </lineage>
</organism>
<dbReference type="Gene3D" id="2.30.42.10">
    <property type="match status" value="1"/>
</dbReference>
<dbReference type="GO" id="GO:0006508">
    <property type="term" value="P:proteolysis"/>
    <property type="evidence" value="ECO:0007669"/>
    <property type="project" value="UniProtKB-KW"/>
</dbReference>
<evidence type="ECO:0000256" key="6">
    <source>
        <dbReference type="SAM" id="Coils"/>
    </source>
</evidence>
<dbReference type="InterPro" id="IPR004447">
    <property type="entry name" value="Peptidase_S41A"/>
</dbReference>
<protein>
    <submittedName>
        <fullName evidence="8">Tail-specific protease</fullName>
    </submittedName>
</protein>
<dbReference type="OrthoDB" id="9812068at2"/>
<dbReference type="AlphaFoldDB" id="A0A2S8F7N8"/>
<dbReference type="Proteomes" id="UP000239388">
    <property type="component" value="Unassembled WGS sequence"/>
</dbReference>
<evidence type="ECO:0000256" key="3">
    <source>
        <dbReference type="ARBA" id="ARBA00022801"/>
    </source>
</evidence>
<dbReference type="InterPro" id="IPR005151">
    <property type="entry name" value="Tail-specific_protease"/>
</dbReference>
<evidence type="ECO:0000313" key="9">
    <source>
        <dbReference type="Proteomes" id="UP000239388"/>
    </source>
</evidence>
<keyword evidence="3 5" id="KW-0378">Hydrolase</keyword>
<dbReference type="InterPro" id="IPR029045">
    <property type="entry name" value="ClpP/crotonase-like_dom_sf"/>
</dbReference>